<proteinExistence type="predicted"/>
<gene>
    <name evidence="4" type="ORF">DU504_14405</name>
</gene>
<dbReference type="InterPro" id="IPR026453">
    <property type="entry name" value="PGF_pre_PGF"/>
</dbReference>
<evidence type="ECO:0000313" key="5">
    <source>
        <dbReference type="Proteomes" id="UP000252189"/>
    </source>
</evidence>
<dbReference type="Gene3D" id="2.60.40.10">
    <property type="entry name" value="Immunoglobulins"/>
    <property type="match status" value="1"/>
</dbReference>
<keyword evidence="2" id="KW-0472">Membrane</keyword>
<keyword evidence="2" id="KW-0812">Transmembrane</keyword>
<evidence type="ECO:0000256" key="1">
    <source>
        <dbReference type="SAM" id="MobiDB-lite"/>
    </source>
</evidence>
<feature type="region of interest" description="Disordered" evidence="1">
    <location>
        <begin position="485"/>
        <end position="527"/>
    </location>
</feature>
<feature type="region of interest" description="Disordered" evidence="1">
    <location>
        <begin position="218"/>
        <end position="250"/>
    </location>
</feature>
<keyword evidence="5" id="KW-1185">Reference proteome</keyword>
<protein>
    <submittedName>
        <fullName evidence="4">PGF-pre-PGF domain-containing protein</fullName>
    </submittedName>
</protein>
<dbReference type="Pfam" id="PF07705">
    <property type="entry name" value="CARDB"/>
    <property type="match status" value="1"/>
</dbReference>
<keyword evidence="2" id="KW-1133">Transmembrane helix</keyword>
<feature type="compositionally biased region" description="Low complexity" evidence="1">
    <location>
        <begin position="222"/>
        <end position="250"/>
    </location>
</feature>
<dbReference type="NCBIfam" id="TIGR04213">
    <property type="entry name" value="PGF_pre_PGF"/>
    <property type="match status" value="1"/>
</dbReference>
<comment type="caution">
    <text evidence="4">The sequence shown here is derived from an EMBL/GenBank/DDBJ whole genome shotgun (WGS) entry which is preliminary data.</text>
</comment>
<evidence type="ECO:0000256" key="2">
    <source>
        <dbReference type="SAM" id="Phobius"/>
    </source>
</evidence>
<evidence type="ECO:0000259" key="3">
    <source>
        <dbReference type="Pfam" id="PF07705"/>
    </source>
</evidence>
<dbReference type="EMBL" id="QPHM01000001">
    <property type="protein sequence ID" value="RCU48389.1"/>
    <property type="molecule type" value="Genomic_DNA"/>
</dbReference>
<dbReference type="Proteomes" id="UP000252189">
    <property type="component" value="Unassembled WGS sequence"/>
</dbReference>
<evidence type="ECO:0000313" key="4">
    <source>
        <dbReference type="EMBL" id="RCU48389.1"/>
    </source>
</evidence>
<dbReference type="AlphaFoldDB" id="A0A368NGC1"/>
<accession>A0A368NGC1</accession>
<sequence length="555" mass="57321">MPEGLRSPPSDATHHLQGLLLPRPTHSITLIPNTCSRVPQHEPAGANAVPYAYSRIMSPRRTAVFMIAFAALGLVLPTVAAPLTGQATDSVSDNVALTTENSANAEYVRTTETGDITLDLSPSDPALAADGLNPEARTYVADAFRIRYDGDTEATVWITNDAASVTFLADGAPIDARADAVTLAPEESVAVGVVVDTRGATPPESSEFTVRANVTDAGTETADPAPGIAAPDPEEPATTRVTSPTPTSRALSLRDTADGRSVTLDLNRLVVARAGDGALTLDDLTVVSDGGDLDLEVSRTTPDSAGALPADAGVRPLGAVRVVERRGGVERATLRFGVDRAYLDAAGYAPEDLTVYRYDGREWSERGVEVVSRSDERVFLEAGTPGFSTFVVAAAVPDLRVTDADFRTGPVPAGEGATVTAEVTNAGDAPGARTVALTLDGDPVAERRVDLTPGESTTLSFRADPSSAGTYDVRVGSADVGRLVVEGSEPDTGGDEGTPGEVGPSSPATSTSVEAPAGAETPAVEPAGGAPTETLWLTLLVGVVALLALVRRLRE</sequence>
<feature type="domain" description="CARDB" evidence="3">
    <location>
        <begin position="397"/>
        <end position="489"/>
    </location>
</feature>
<name>A0A368NGC1_9EURY</name>
<organism evidence="4 5">
    <name type="scientific">Haloplanus salinus</name>
    <dbReference type="NCBI Taxonomy" id="1126245"/>
    <lineage>
        <taxon>Archaea</taxon>
        <taxon>Methanobacteriati</taxon>
        <taxon>Methanobacteriota</taxon>
        <taxon>Stenosarchaea group</taxon>
        <taxon>Halobacteria</taxon>
        <taxon>Halobacteriales</taxon>
        <taxon>Haloferacaceae</taxon>
        <taxon>Haloplanus</taxon>
    </lineage>
</organism>
<reference evidence="4 5" key="1">
    <citation type="submission" date="2018-07" db="EMBL/GenBank/DDBJ databases">
        <title>Genome sequences of Haloplanus salinus JCM 18368T.</title>
        <authorList>
            <person name="Kim Y.B."/>
            <person name="Roh S.W."/>
        </authorList>
    </citation>
    <scope>NUCLEOTIDE SEQUENCE [LARGE SCALE GENOMIC DNA]</scope>
    <source>
        <strain evidence="4 5">JCM 18368</strain>
    </source>
</reference>
<feature type="transmembrane region" description="Helical" evidence="2">
    <location>
        <begin position="63"/>
        <end position="83"/>
    </location>
</feature>
<dbReference type="InterPro" id="IPR011635">
    <property type="entry name" value="CARDB"/>
</dbReference>
<dbReference type="InterPro" id="IPR013783">
    <property type="entry name" value="Ig-like_fold"/>
</dbReference>